<dbReference type="Proteomes" id="UP000078200">
    <property type="component" value="Unassembled WGS sequence"/>
</dbReference>
<dbReference type="EnsemblMetazoa" id="GAUT048755-RA">
    <property type="protein sequence ID" value="GAUT048755-PA"/>
    <property type="gene ID" value="GAUT048755"/>
</dbReference>
<keyword evidence="1" id="KW-0812">Transmembrane</keyword>
<accession>A0A1A9VV73</accession>
<keyword evidence="1" id="KW-0472">Membrane</keyword>
<name>A0A1A9VV73_GLOAU</name>
<dbReference type="VEuPathDB" id="VectorBase:GAUT048755"/>
<keyword evidence="1" id="KW-1133">Transmembrane helix</keyword>
<sequence length="101" mass="11302">MLRPNVKDVQYLSDSVGIESRMYQDFVVSHFRAMASALNTQKEKLYRRIQRTCNNTALAPVVLANVVAAIFVAGIGADDDTSVITFGSCVMYDMDDELKYQ</sequence>
<keyword evidence="3" id="KW-1185">Reference proteome</keyword>
<evidence type="ECO:0000256" key="1">
    <source>
        <dbReference type="SAM" id="Phobius"/>
    </source>
</evidence>
<reference evidence="2" key="1">
    <citation type="submission" date="2020-05" db="UniProtKB">
        <authorList>
            <consortium name="EnsemblMetazoa"/>
        </authorList>
    </citation>
    <scope>IDENTIFICATION</scope>
    <source>
        <strain evidence="2">TTRI</strain>
    </source>
</reference>
<organism evidence="2 3">
    <name type="scientific">Glossina austeni</name>
    <name type="common">Savannah tsetse fly</name>
    <dbReference type="NCBI Taxonomy" id="7395"/>
    <lineage>
        <taxon>Eukaryota</taxon>
        <taxon>Metazoa</taxon>
        <taxon>Ecdysozoa</taxon>
        <taxon>Arthropoda</taxon>
        <taxon>Hexapoda</taxon>
        <taxon>Insecta</taxon>
        <taxon>Pterygota</taxon>
        <taxon>Neoptera</taxon>
        <taxon>Endopterygota</taxon>
        <taxon>Diptera</taxon>
        <taxon>Brachycera</taxon>
        <taxon>Muscomorpha</taxon>
        <taxon>Hippoboscoidea</taxon>
        <taxon>Glossinidae</taxon>
        <taxon>Glossina</taxon>
    </lineage>
</organism>
<feature type="transmembrane region" description="Helical" evidence="1">
    <location>
        <begin position="57"/>
        <end position="77"/>
    </location>
</feature>
<protein>
    <submittedName>
        <fullName evidence="2">Uncharacterized protein</fullName>
    </submittedName>
</protein>
<evidence type="ECO:0000313" key="3">
    <source>
        <dbReference type="Proteomes" id="UP000078200"/>
    </source>
</evidence>
<proteinExistence type="predicted"/>
<dbReference type="AlphaFoldDB" id="A0A1A9VV73"/>
<evidence type="ECO:0000313" key="2">
    <source>
        <dbReference type="EnsemblMetazoa" id="GAUT048755-PA"/>
    </source>
</evidence>